<dbReference type="SUPFAM" id="SSF50978">
    <property type="entry name" value="WD40 repeat-like"/>
    <property type="match status" value="3"/>
</dbReference>
<dbReference type="InterPro" id="IPR011990">
    <property type="entry name" value="TPR-like_helical_dom_sf"/>
</dbReference>
<evidence type="ECO:0000256" key="6">
    <source>
        <dbReference type="ARBA" id="ARBA00022737"/>
    </source>
</evidence>
<comment type="subcellular location">
    <subcellularLocation>
        <location evidence="1">Cell projection</location>
        <location evidence="1">Cilium</location>
    </subcellularLocation>
    <subcellularLocation>
        <location evidence="2">Cytoplasm</location>
    </subcellularLocation>
</comment>
<dbReference type="EMBL" id="AJWK01019678">
    <property type="status" value="NOT_ANNOTATED_CDS"/>
    <property type="molecule type" value="Genomic_DNA"/>
</dbReference>
<evidence type="ECO:0000256" key="8">
    <source>
        <dbReference type="ARBA" id="ARBA00023069"/>
    </source>
</evidence>
<dbReference type="Pfam" id="PF08953">
    <property type="entry name" value="DUF1899"/>
    <property type="match status" value="3"/>
</dbReference>
<dbReference type="Gene3D" id="1.25.40.470">
    <property type="match status" value="1"/>
</dbReference>
<dbReference type="InterPro" id="IPR056154">
    <property type="entry name" value="Beta-prop_IFT140_1st"/>
</dbReference>
<feature type="compositionally biased region" description="Polar residues" evidence="14">
    <location>
        <begin position="886"/>
        <end position="900"/>
    </location>
</feature>
<dbReference type="PROSITE" id="PS50082">
    <property type="entry name" value="WD_REPEATS_2"/>
    <property type="match status" value="4"/>
</dbReference>
<evidence type="ECO:0000313" key="16">
    <source>
        <dbReference type="EnsemblMetazoa" id="LLOJ006107-PA"/>
    </source>
</evidence>
<feature type="domain" description="DUF1899" evidence="15">
    <location>
        <begin position="164"/>
        <end position="210"/>
    </location>
</feature>
<dbReference type="InterPro" id="IPR056155">
    <property type="entry name" value="Beta-prop_IFT140_2nd"/>
</dbReference>
<dbReference type="GO" id="GO:0030990">
    <property type="term" value="C:intraciliary transport particle"/>
    <property type="evidence" value="ECO:0007669"/>
    <property type="project" value="UniProtKB-ARBA"/>
</dbReference>
<keyword evidence="10" id="KW-0966">Cell projection</keyword>
<dbReference type="VEuPathDB" id="VectorBase:LLONM1_000276"/>
<dbReference type="FunFam" id="2.130.10.10:FF:000362">
    <property type="entry name" value="Coronin"/>
    <property type="match status" value="1"/>
</dbReference>
<dbReference type="GO" id="GO:0003779">
    <property type="term" value="F:actin binding"/>
    <property type="evidence" value="ECO:0007669"/>
    <property type="project" value="UniProtKB-KW"/>
</dbReference>
<dbReference type="EMBL" id="AJWK01019676">
    <property type="status" value="NOT_ANNOTATED_CDS"/>
    <property type="molecule type" value="Genomic_DNA"/>
</dbReference>
<evidence type="ECO:0000256" key="3">
    <source>
        <dbReference type="ARBA" id="ARBA00009482"/>
    </source>
</evidence>
<dbReference type="SMART" id="SM01166">
    <property type="entry name" value="DUF1899"/>
    <property type="match status" value="3"/>
</dbReference>
<dbReference type="EMBL" id="AJWK01019679">
    <property type="status" value="NOT_ANNOTATED_CDS"/>
    <property type="molecule type" value="Genomic_DNA"/>
</dbReference>
<feature type="compositionally biased region" description="Basic and acidic residues" evidence="14">
    <location>
        <begin position="749"/>
        <end position="766"/>
    </location>
</feature>
<keyword evidence="17" id="KW-1185">Reference proteome</keyword>
<dbReference type="InterPro" id="IPR036322">
    <property type="entry name" value="WD40_repeat_dom_sf"/>
</dbReference>
<evidence type="ECO:0000256" key="11">
    <source>
        <dbReference type="ARBA" id="ARBA00024838"/>
    </source>
</evidence>
<dbReference type="PROSITE" id="PS50294">
    <property type="entry name" value="WD_REPEATS_REGION"/>
    <property type="match status" value="3"/>
</dbReference>
<evidence type="ECO:0000256" key="2">
    <source>
        <dbReference type="ARBA" id="ARBA00004496"/>
    </source>
</evidence>
<dbReference type="EMBL" id="AJWK01019674">
    <property type="status" value="NOT_ANNOTATED_CDS"/>
    <property type="molecule type" value="Genomic_DNA"/>
</dbReference>
<dbReference type="Pfam" id="PF16300">
    <property type="entry name" value="WD40_4"/>
    <property type="match status" value="2"/>
</dbReference>
<dbReference type="Pfam" id="PF23385">
    <property type="entry name" value="Beta-prop_IFT140_2nd"/>
    <property type="match status" value="1"/>
</dbReference>
<dbReference type="EnsemblMetazoa" id="LLOJ006107-RA">
    <property type="protein sequence ID" value="LLOJ006107-PA"/>
    <property type="gene ID" value="LLOJ006107"/>
</dbReference>
<dbReference type="GO" id="GO:0030036">
    <property type="term" value="P:actin cytoskeleton organization"/>
    <property type="evidence" value="ECO:0007669"/>
    <property type="project" value="UniProtKB-ARBA"/>
</dbReference>
<keyword evidence="5 12" id="KW-0853">WD repeat</keyword>
<evidence type="ECO:0000256" key="7">
    <source>
        <dbReference type="ARBA" id="ARBA00022803"/>
    </source>
</evidence>
<evidence type="ECO:0000256" key="9">
    <source>
        <dbReference type="ARBA" id="ARBA00023203"/>
    </source>
</evidence>
<comment type="similarity">
    <text evidence="3 13">Belongs to the WD repeat coronin family.</text>
</comment>
<dbReference type="InterPro" id="IPR015943">
    <property type="entry name" value="WD40/YVTN_repeat-like_dom_sf"/>
</dbReference>
<evidence type="ECO:0000256" key="10">
    <source>
        <dbReference type="ARBA" id="ARBA00023273"/>
    </source>
</evidence>
<dbReference type="GO" id="GO:0005737">
    <property type="term" value="C:cytoplasm"/>
    <property type="evidence" value="ECO:0007669"/>
    <property type="project" value="UniProtKB-SubCell"/>
</dbReference>
<dbReference type="GO" id="GO:0005929">
    <property type="term" value="C:cilium"/>
    <property type="evidence" value="ECO:0007669"/>
    <property type="project" value="UniProtKB-SubCell"/>
</dbReference>
<dbReference type="SUPFAM" id="SSF50969">
    <property type="entry name" value="YVTN repeat-like/Quinoprotein amine dehydrogenase"/>
    <property type="match status" value="1"/>
</dbReference>
<dbReference type="FunFam" id="2.130.10.10:FF:000076">
    <property type="entry name" value="Coronin"/>
    <property type="match status" value="1"/>
</dbReference>
<dbReference type="PANTHER" id="PTHR10856">
    <property type="entry name" value="CORONIN"/>
    <property type="match status" value="1"/>
</dbReference>
<dbReference type="PANTHER" id="PTHR10856:SF20">
    <property type="entry name" value="CORONIN-7"/>
    <property type="match status" value="1"/>
</dbReference>
<dbReference type="VEuPathDB" id="VectorBase:LLONM1_008485"/>
<protein>
    <recommendedName>
        <fullName evidence="13">Coronin</fullName>
    </recommendedName>
</protein>
<dbReference type="SMART" id="SM01167">
    <property type="entry name" value="DUF1900"/>
    <property type="match status" value="2"/>
</dbReference>
<dbReference type="VEuPathDB" id="VectorBase:LLONM1_009905"/>
<evidence type="ECO:0000256" key="13">
    <source>
        <dbReference type="RuleBase" id="RU280818"/>
    </source>
</evidence>
<dbReference type="InterPro" id="IPR015048">
    <property type="entry name" value="DUF1899"/>
</dbReference>
<dbReference type="InterPro" id="IPR056168">
    <property type="entry name" value="TPR_IF140/IFT172/WDR19"/>
</dbReference>
<dbReference type="GO" id="GO:0044782">
    <property type="term" value="P:cilium organization"/>
    <property type="evidence" value="ECO:0007669"/>
    <property type="project" value="UniProtKB-ARBA"/>
</dbReference>
<keyword evidence="6 13" id="KW-0677">Repeat</keyword>
<sequence>MAWRFKASKYKNAAPIVPKPEATIRDIIVGSYQNYGSNIAASAAFMAFNWEHTGTSLAVLPIDDCGRKSKTMPLLHAHSDTVTDLEFSPFHDGILATGSQDCLVKIWHIPPKGLTTSITNPECTFSHKQRRIERVGFHPTADCLLHSTSAGTINLWDITVQEEAFSTIRDIIVGSYQNYGSNIAASAAFMAFNWEHTGTSLAVLPIDDCGRKSKTMPLLHAHSDTVTDLEFSPFHDGILATGSQDCLVKIWHIPPKGLTTSITNPECTFSHKQRRIERVGFHPTADCLLHSTSAGTINLWDITVQEEAFSNNEHPEVIQSVSWKKDGTTLATTCKDKMIRIVDPRANNPITMAADSHQSIKDSRVVWLGEQNRILTTGFDAQRLRQVIIRDVRNFSCPEKTLELDCSTGILMPLFDSDTNMLFLAGKGDSTISYLEVTEKEPHLIEGLRHTGEQTKGACLVPKRALRVMEGEVNRILQLTSNSVIPIMYQVPRKTYRDFHSDLYPDTCGFKTDLSAAQWLKGTNMPVPKMSLDPAKRELGVQPIVVHRGNLMEMIENVSNKTRCAATEEPKKLKETPMIKTAYIPIKDKIKHMEEYNKTPIAAEKCDSGELKNDENGKEPEPDIVVDLKKCTESNGEAEHSDDDHVDRVTEISRQAIIPPTPLPRTSRTNSVSDYSSEDSSSGGSASCPPRPSPRPRITAVTVGGGYKPRLGPKPFVGCTSSQEFSFDKVFSVPQVPGTEQPSANGPNADHEKTDQEKVDQEKTVEEQDSPASNTDQEKMDDNSDEKTDASPELESTECDPPVEASEVDIPEAKEPEVPEIRGSEAKKSEESEEDRSEGATSIAERRKLYEHRSLSIQDEKAASPTPLRRRNSLKQWNGKEDDHQQTTAVDVDSASNAKTGKRTSTVFGRVSKYRHLKGTPGHKSTSIENVRNISRQLPGECDGFHGNAQRIAVPLAGAGGKIAIYELSKCGRLPDGVIPSLVNGANIMDFQWDPFNSRRLAVACDDGIVRLWIVPVDGLTEPINTPQSELVAHSDKIYFIKFHPCASDVFLTASYDMTVKLWDLSEMKECIVLQGHTDQIFSFAWSPCGVFGATVCRDGRLRVYNPRKSPEPIAEGPGPVGTRGARVVWALDGEFIVVTGFDKVSERQISIYQKDNLGVPLNTIGIDVSPAILVPFYDEDSSTLFVTGKGDSTVFGFEITDEAPHICPLSHHRSGSVHQGLSFLSKDQCNVAIVEFAKALRLTNNTVEWLSFTVPRIKSELFQDDLFPPTRFVVNCYPENEIFHRSSEMTLFFDTKVQFPDQDAVSTVAVWHRREPLLAVASYSQDRGGTVAFFSSDTGEIVPNVTFPVNPVSQATALAWHPEKKLLDAVSTVAVWHRREPLLAVASYSQDRGGTVAFFSSDTGEIVPNVTFPVNPVSQATALAWHPDKKLLVSGWENGEILTWSEGSREFTSIKGLHKGPIVLLAFSESSIGGRLVSGDSMGVLTGWRCDSHGQFLTAFTHELRDPFLHVTFRRHVHSPVATELTNLARAAVAGDESALDTLTNWRPRTAARGLTHAGVKDNHCFYVGTQSGAMFYVNQAGTCTEVLRLDNCPIIQVLWHPKRDAIVALMEDMTVAHYFVESGGNLTELDRVKLSGRKPGYNGMMSWAGSALAIITGDLSVRIWDIDTSDNFLLPMEMPENKSEAFQRLPSEAFTCLAFCPDTQTLCAGTNQGNLFNWRRMNYAPDASPENIWQLNNVTAVRGAVKQCSWGVTEIGQPCIVANCISNVFILKEQLLASTHCRDLWVIQKTTNQCTIEHSSERTKILDSDISITSLALSESFIAVSNGKNIAVFKVSTEDELGGAGASKAPLKVKAHQNFAAESLQLFLHDQNVILLTSNDVRIVSLSGVLLQEISFKDTEGKPIGADLTGSFLTVFTMNGYLRIYDVSRHEPKLVTSPKSGHTMFDSFGEFIVARCNLKGTHLAATVATESLLPDGKLYLWDIEKDVVHPFDFFSAVTKNDHFFARLPVSFKWDTDDARLVVCEVRCIQQKSRVSATEERQIQMQTVTESQACVMFISERSGFQELETINLAPGEQLVNLCAPHVVSSEWVGKAVYITLKINSIGRIALRDFKGLEKCDPSTRKMVLDFSLNVAQGNMDHAFRCIKSIQSEAVWRNLAQMCVHTGRLDVAKVCLGHLRRASSVRALRRAMEDDTLEEDARIAVLAIELDMIEEAEALYKKCGRYDLLNRLLQACGRFEEALQIAEQCDRVHLKNTYFKYAEWLRESGDIDGAIKFFDKSLNSTHNITQMLIDDPVALRLELTIGECRRVLELQESMSRGENQAVIAGCRNILAHSVEKPPVRHTDILALLVEAFAASRLFPEALNSLKDLTSKSPDWASRGLVEKSLVERICAECGVLFETIWTSGRQREIPATPDDDNEEEIQEMVFN</sequence>
<dbReference type="Pfam" id="PF23383">
    <property type="entry name" value="Beta-prop_IFT140_1st"/>
    <property type="match status" value="2"/>
</dbReference>
<evidence type="ECO:0000256" key="4">
    <source>
        <dbReference type="ARBA" id="ARBA00022490"/>
    </source>
</evidence>
<dbReference type="FunFam" id="1.25.40.470:FF:000024">
    <property type="entry name" value="Reduced mechanoreceptor potential A"/>
    <property type="match status" value="1"/>
</dbReference>
<name>A0A1B0CN23_LUTLO</name>
<dbReference type="InterPro" id="IPR011044">
    <property type="entry name" value="Quino_amine_DH_bsu"/>
</dbReference>
<dbReference type="SUPFAM" id="SSF63829">
    <property type="entry name" value="Calcium-dependent phosphotriesterase"/>
    <property type="match status" value="1"/>
</dbReference>
<evidence type="ECO:0000256" key="12">
    <source>
        <dbReference type="PROSITE-ProRule" id="PRU00221"/>
    </source>
</evidence>
<dbReference type="SUPFAM" id="SSF48452">
    <property type="entry name" value="TPR-like"/>
    <property type="match status" value="1"/>
</dbReference>
<evidence type="ECO:0000313" key="17">
    <source>
        <dbReference type="Proteomes" id="UP000092461"/>
    </source>
</evidence>
<evidence type="ECO:0000256" key="1">
    <source>
        <dbReference type="ARBA" id="ARBA00004138"/>
    </source>
</evidence>
<keyword evidence="9" id="KW-0009">Actin-binding</keyword>
<dbReference type="EMBL" id="AJWK01019677">
    <property type="status" value="NOT_ANNOTATED_CDS"/>
    <property type="molecule type" value="Genomic_DNA"/>
</dbReference>
<feature type="domain" description="DUF1899" evidence="15">
    <location>
        <begin position="907"/>
        <end position="972"/>
    </location>
</feature>
<feature type="compositionally biased region" description="Acidic residues" evidence="14">
    <location>
        <begin position="2417"/>
        <end position="2431"/>
    </location>
</feature>
<keyword evidence="7" id="KW-0802">TPR repeat</keyword>
<proteinExistence type="inferred from homology"/>
<feature type="compositionally biased region" description="Low complexity" evidence="14">
    <location>
        <begin position="671"/>
        <end position="688"/>
    </location>
</feature>
<dbReference type="EMBL" id="AJWK01019675">
    <property type="status" value="NOT_ANNOTATED_CDS"/>
    <property type="molecule type" value="Genomic_DNA"/>
</dbReference>
<feature type="domain" description="DUF1899" evidence="15">
    <location>
        <begin position="4"/>
        <end position="66"/>
    </location>
</feature>
<dbReference type="InterPro" id="IPR015505">
    <property type="entry name" value="Coronin"/>
</dbReference>
<feature type="region of interest" description="Disordered" evidence="14">
    <location>
        <begin position="2411"/>
        <end position="2431"/>
    </location>
</feature>
<organism evidence="16 17">
    <name type="scientific">Lutzomyia longipalpis</name>
    <name type="common">Sand fly</name>
    <dbReference type="NCBI Taxonomy" id="7200"/>
    <lineage>
        <taxon>Eukaryota</taxon>
        <taxon>Metazoa</taxon>
        <taxon>Ecdysozoa</taxon>
        <taxon>Arthropoda</taxon>
        <taxon>Hexapoda</taxon>
        <taxon>Insecta</taxon>
        <taxon>Pterygota</taxon>
        <taxon>Neoptera</taxon>
        <taxon>Endopterygota</taxon>
        <taxon>Diptera</taxon>
        <taxon>Nematocera</taxon>
        <taxon>Psychodoidea</taxon>
        <taxon>Psychodidae</taxon>
        <taxon>Lutzomyia</taxon>
        <taxon>Lutzomyia</taxon>
    </lineage>
</organism>
<dbReference type="Pfam" id="PF24762">
    <property type="entry name" value="TPR_IF140-IFT172"/>
    <property type="match status" value="1"/>
</dbReference>
<feature type="compositionally biased region" description="Basic and acidic residues" evidence="14">
    <location>
        <begin position="844"/>
        <end position="862"/>
    </location>
</feature>
<dbReference type="Gene3D" id="2.130.10.10">
    <property type="entry name" value="YVTN repeat-like/Quinoprotein amine dehydrogenase"/>
    <property type="match status" value="5"/>
</dbReference>
<dbReference type="InterPro" id="IPR001680">
    <property type="entry name" value="WD40_rpt"/>
</dbReference>
<dbReference type="SMART" id="SM00320">
    <property type="entry name" value="WD40"/>
    <property type="match status" value="11"/>
</dbReference>
<reference evidence="16" key="1">
    <citation type="submission" date="2020-05" db="UniProtKB">
        <authorList>
            <consortium name="EnsemblMetazoa"/>
        </authorList>
    </citation>
    <scope>IDENTIFICATION</scope>
    <source>
        <strain evidence="16">Jacobina</strain>
    </source>
</reference>
<keyword evidence="8" id="KW-0969">Cilium</keyword>
<dbReference type="Pfam" id="PF00400">
    <property type="entry name" value="WD40"/>
    <property type="match status" value="5"/>
</dbReference>
<evidence type="ECO:0000259" key="15">
    <source>
        <dbReference type="SMART" id="SM01166"/>
    </source>
</evidence>
<keyword evidence="4" id="KW-0963">Cytoplasm</keyword>
<feature type="compositionally biased region" description="Basic and acidic residues" evidence="14">
    <location>
        <begin position="776"/>
        <end position="790"/>
    </location>
</feature>
<evidence type="ECO:0000256" key="5">
    <source>
        <dbReference type="ARBA" id="ARBA00022574"/>
    </source>
</evidence>
<feature type="repeat" description="WD" evidence="12">
    <location>
        <begin position="1074"/>
        <end position="1106"/>
    </location>
</feature>
<feature type="compositionally biased region" description="Basic and acidic residues" evidence="14">
    <location>
        <begin position="811"/>
        <end position="830"/>
    </location>
</feature>
<feature type="repeat" description="WD" evidence="12">
    <location>
        <begin position="1031"/>
        <end position="1073"/>
    </location>
</feature>
<feature type="repeat" description="WD" evidence="12">
    <location>
        <begin position="219"/>
        <end position="253"/>
    </location>
</feature>
<feature type="repeat" description="WD" evidence="12">
    <location>
        <begin position="75"/>
        <end position="109"/>
    </location>
</feature>
<dbReference type="VEuPathDB" id="VectorBase:LLOJ006107"/>
<comment type="function">
    <text evidence="11">F-actin regulator involved in anterograde Golgi to endosome transport: upon ubiquitination via 'Lys-33'-linked ubiquitin chains by the BCR(KLHL20) E3 ubiquitin ligase complex, interacts with EPS15 and localizes to the trans-Golgi network, where it promotes actin polymerization, thereby facilitating post-Golgi trafficking. May play a role in the maintenance of the Golgi apparatus morphology.</text>
</comment>
<evidence type="ECO:0000256" key="14">
    <source>
        <dbReference type="SAM" id="MobiDB-lite"/>
    </source>
</evidence>
<dbReference type="EMBL" id="AJWK01019673">
    <property type="status" value="NOT_ANNOTATED_CDS"/>
    <property type="molecule type" value="Genomic_DNA"/>
</dbReference>
<dbReference type="Proteomes" id="UP000092461">
    <property type="component" value="Unassembled WGS sequence"/>
</dbReference>
<accession>A0A1B0CN23</accession>
<feature type="region of interest" description="Disordered" evidence="14">
    <location>
        <begin position="653"/>
        <end position="900"/>
    </location>
</feature>